<evidence type="ECO:0000313" key="2">
    <source>
        <dbReference type="Proteomes" id="UP001651158"/>
    </source>
</evidence>
<reference evidence="1 2" key="1">
    <citation type="journal article" date="2022" name="Front. Cell. Infect. Microbiol.">
        <title>The Genomes of Two Strains of Taenia crassiceps the Animal Model for the Study of Human Cysticercosis.</title>
        <authorList>
            <person name="Bobes R.J."/>
            <person name="Estrada K."/>
            <person name="Rios-Valencia D.G."/>
            <person name="Calderon-Gallegos A."/>
            <person name="de la Torre P."/>
            <person name="Carrero J.C."/>
            <person name="Sanchez-Flores A."/>
            <person name="Laclette J.P."/>
        </authorList>
    </citation>
    <scope>NUCLEOTIDE SEQUENCE [LARGE SCALE GENOMIC DNA]</scope>
    <source>
        <strain evidence="1">WFUcys</strain>
    </source>
</reference>
<dbReference type="EMBL" id="JAKROA010000015">
    <property type="protein sequence ID" value="KAL5103870.1"/>
    <property type="molecule type" value="Genomic_DNA"/>
</dbReference>
<dbReference type="Proteomes" id="UP001651158">
    <property type="component" value="Unassembled WGS sequence"/>
</dbReference>
<gene>
    <name evidence="1" type="ORF">TcWFU_003261</name>
</gene>
<comment type="caution">
    <text evidence="1">The sequence shown here is derived from an EMBL/GenBank/DDBJ whole genome shotgun (WGS) entry which is preliminary data.</text>
</comment>
<name>A0ABR4Q3C3_9CEST</name>
<evidence type="ECO:0000313" key="1">
    <source>
        <dbReference type="EMBL" id="KAL5103870.1"/>
    </source>
</evidence>
<keyword evidence="2" id="KW-1185">Reference proteome</keyword>
<accession>A0ABR4Q3C3</accession>
<organism evidence="1 2">
    <name type="scientific">Taenia crassiceps</name>
    <dbReference type="NCBI Taxonomy" id="6207"/>
    <lineage>
        <taxon>Eukaryota</taxon>
        <taxon>Metazoa</taxon>
        <taxon>Spiralia</taxon>
        <taxon>Lophotrochozoa</taxon>
        <taxon>Platyhelminthes</taxon>
        <taxon>Cestoda</taxon>
        <taxon>Eucestoda</taxon>
        <taxon>Cyclophyllidea</taxon>
        <taxon>Taeniidae</taxon>
        <taxon>Taenia</taxon>
    </lineage>
</organism>
<sequence>MAKMSISPPDKAMKWHLLAARHIEGCRREADPRVTAMRLSIEPGWRGGKSVNSIRAIFTHIHPVPLLPWQRLLLGMMICQSHHSRRRPLPGRCCRLNT</sequence>
<protein>
    <submittedName>
        <fullName evidence="1">Uncharacterized protein</fullName>
    </submittedName>
</protein>
<proteinExistence type="predicted"/>